<dbReference type="PATRIC" id="fig|1249552.3.peg.2569"/>
<keyword evidence="5 6" id="KW-0472">Membrane</keyword>
<reference evidence="7 8" key="1">
    <citation type="submission" date="2015-11" db="EMBL/GenBank/DDBJ databases">
        <authorList>
            <person name="Zhang Y."/>
            <person name="Guo Z."/>
        </authorList>
    </citation>
    <scope>NUCLEOTIDE SEQUENCE [LARGE SCALE GENOMIC DNA]</scope>
    <source>
        <strain evidence="7 8">KCTC 32221</strain>
    </source>
</reference>
<evidence type="ECO:0000256" key="6">
    <source>
        <dbReference type="SAM" id="Phobius"/>
    </source>
</evidence>
<dbReference type="InterPro" id="IPR023214">
    <property type="entry name" value="HAD_sf"/>
</dbReference>
<dbReference type="InterPro" id="IPR036412">
    <property type="entry name" value="HAD-like_sf"/>
</dbReference>
<dbReference type="STRING" id="1249552.PS2015_2552"/>
<feature type="transmembrane region" description="Helical" evidence="6">
    <location>
        <begin position="454"/>
        <end position="473"/>
    </location>
</feature>
<dbReference type="Proteomes" id="UP000065641">
    <property type="component" value="Chromosome"/>
</dbReference>
<dbReference type="Gene3D" id="3.40.50.1000">
    <property type="entry name" value="HAD superfamily/HAD-like"/>
    <property type="match status" value="1"/>
</dbReference>
<feature type="transmembrane region" description="Helical" evidence="6">
    <location>
        <begin position="336"/>
        <end position="354"/>
    </location>
</feature>
<dbReference type="Gene3D" id="1.10.357.140">
    <property type="entry name" value="UbiA prenyltransferase"/>
    <property type="match status" value="1"/>
</dbReference>
<dbReference type="NCBIfam" id="NF006088">
    <property type="entry name" value="PRK08238.1"/>
    <property type="match status" value="1"/>
</dbReference>
<dbReference type="InterPro" id="IPR044878">
    <property type="entry name" value="UbiA_sf"/>
</dbReference>
<dbReference type="GO" id="GO:0005886">
    <property type="term" value="C:plasma membrane"/>
    <property type="evidence" value="ECO:0007669"/>
    <property type="project" value="TreeGrafter"/>
</dbReference>
<proteinExistence type="predicted"/>
<protein>
    <submittedName>
        <fullName evidence="7">UbiA prenyltransferase</fullName>
    </submittedName>
</protein>
<dbReference type="RefSeq" id="WP_257721204.1">
    <property type="nucleotide sequence ID" value="NZ_CP013189.1"/>
</dbReference>
<dbReference type="PANTHER" id="PTHR11048">
    <property type="entry name" value="PRENYLTRANSFERASES"/>
    <property type="match status" value="1"/>
</dbReference>
<dbReference type="PANTHER" id="PTHR11048:SF5">
    <property type="entry name" value="DECAPRENYL-PHOSPHATE PHOSPHORIBOSYLTRANSFERASE"/>
    <property type="match status" value="1"/>
</dbReference>
<evidence type="ECO:0000313" key="8">
    <source>
        <dbReference type="Proteomes" id="UP000065641"/>
    </source>
</evidence>
<dbReference type="Pfam" id="PF12710">
    <property type="entry name" value="HAD"/>
    <property type="match status" value="1"/>
</dbReference>
<evidence type="ECO:0000256" key="1">
    <source>
        <dbReference type="ARBA" id="ARBA00004141"/>
    </source>
</evidence>
<accession>A0A0S2KGV7</accession>
<evidence type="ECO:0000256" key="3">
    <source>
        <dbReference type="ARBA" id="ARBA00022692"/>
    </source>
</evidence>
<feature type="transmembrane region" description="Helical" evidence="6">
    <location>
        <begin position="417"/>
        <end position="434"/>
    </location>
</feature>
<keyword evidence="2" id="KW-1003">Cell membrane</keyword>
<dbReference type="CDD" id="cd13963">
    <property type="entry name" value="PT_UbiA_2"/>
    <property type="match status" value="1"/>
</dbReference>
<dbReference type="KEGG" id="pspi:PS2015_2552"/>
<keyword evidence="8" id="KW-1185">Reference proteome</keyword>
<dbReference type="Pfam" id="PF01040">
    <property type="entry name" value="UbiA"/>
    <property type="match status" value="1"/>
</dbReference>
<dbReference type="EMBL" id="CP013189">
    <property type="protein sequence ID" value="ALO47186.1"/>
    <property type="molecule type" value="Genomic_DNA"/>
</dbReference>
<dbReference type="GO" id="GO:0009247">
    <property type="term" value="P:glycolipid biosynthetic process"/>
    <property type="evidence" value="ECO:0007669"/>
    <property type="project" value="TreeGrafter"/>
</dbReference>
<evidence type="ECO:0000256" key="5">
    <source>
        <dbReference type="ARBA" id="ARBA00023136"/>
    </source>
</evidence>
<dbReference type="AlphaFoldDB" id="A0A0S2KGV7"/>
<dbReference type="InterPro" id="IPR000537">
    <property type="entry name" value="UbiA_prenyltransferase"/>
</dbReference>
<organism evidence="7 8">
    <name type="scientific">Pseudohongiella spirulinae</name>
    <dbReference type="NCBI Taxonomy" id="1249552"/>
    <lineage>
        <taxon>Bacteria</taxon>
        <taxon>Pseudomonadati</taxon>
        <taxon>Pseudomonadota</taxon>
        <taxon>Gammaproteobacteria</taxon>
        <taxon>Pseudomonadales</taxon>
        <taxon>Pseudohongiellaceae</taxon>
        <taxon>Pseudohongiella</taxon>
    </lineage>
</organism>
<evidence type="ECO:0000256" key="2">
    <source>
        <dbReference type="ARBA" id="ARBA00022475"/>
    </source>
</evidence>
<feature type="transmembrane region" description="Helical" evidence="6">
    <location>
        <begin position="311"/>
        <end position="330"/>
    </location>
</feature>
<evidence type="ECO:0000313" key="7">
    <source>
        <dbReference type="EMBL" id="ALO47186.1"/>
    </source>
</evidence>
<name>A0A0S2KGV7_9GAMM</name>
<dbReference type="InterPro" id="IPR039653">
    <property type="entry name" value="Prenyltransferase"/>
</dbReference>
<keyword evidence="3 6" id="KW-0812">Transmembrane</keyword>
<keyword evidence="7" id="KW-0808">Transferase</keyword>
<feature type="transmembrane region" description="Helical" evidence="6">
    <location>
        <begin position="375"/>
        <end position="402"/>
    </location>
</feature>
<feature type="transmembrane region" description="Helical" evidence="6">
    <location>
        <begin position="216"/>
        <end position="236"/>
    </location>
</feature>
<keyword evidence="4 6" id="KW-1133">Transmembrane helix</keyword>
<dbReference type="GO" id="GO:0016765">
    <property type="term" value="F:transferase activity, transferring alkyl or aryl (other than methyl) groups"/>
    <property type="evidence" value="ECO:0007669"/>
    <property type="project" value="InterPro"/>
</dbReference>
<evidence type="ECO:0000256" key="4">
    <source>
        <dbReference type="ARBA" id="ARBA00022989"/>
    </source>
</evidence>
<dbReference type="SUPFAM" id="SSF56784">
    <property type="entry name" value="HAD-like"/>
    <property type="match status" value="1"/>
</dbReference>
<comment type="subcellular location">
    <subcellularLocation>
        <location evidence="1">Membrane</location>
        <topology evidence="1">Multi-pass membrane protein</topology>
    </subcellularLocation>
</comment>
<gene>
    <name evidence="7" type="ORF">PS2015_2552</name>
</gene>
<sequence length="475" mass="52523">MRPLVVDLDGTLIHTDMLHESALKAFRDTPWIAMLIPVWLLEGKAALKEKLARRNPFNPEILPYNQGLIRWLRKQKKTGRPLVLCTASDRSVADAIASHLGLFDEVMASDGVVNLSGQQKAESLIQRFGKGGYDYAGNSAKDLPVWAGARQAVVVNANRGVTRKAHQCSSVEKVFVHPARGPANWLKMLRAHHWLKNLLLFMPLIAAHELHRSDAIGSLVLAFLAFSLCASSVYILNDLLDLESDRLHPRKRRRPFAAGAIDAWQGVMLVPLLLLASVALASAVGTSFVQWLGVYFIMTCAYSFGLKRLMLVDCLALAMLYTLRIVAGAAASNNELTFWLLAESVFLFLSLAFVKRYAELKLQAGAGEQRAHGRGYVIADAPLIQTLGVTSGYIAVLVLALYFNSDTVIELYRYNEIVWIALPFMLFWISWMWLQANRGQMHDDPLVFAVKDKASLAAGVGFAAVLVLATVGLPW</sequence>